<evidence type="ECO:0000313" key="4">
    <source>
        <dbReference type="Proteomes" id="UP000319462"/>
    </source>
</evidence>
<evidence type="ECO:0000256" key="1">
    <source>
        <dbReference type="SAM" id="MobiDB-lite"/>
    </source>
</evidence>
<feature type="chain" id="PRO_5018059750" evidence="2">
    <location>
        <begin position="25"/>
        <end position="424"/>
    </location>
</feature>
<keyword evidence="2" id="KW-0732">Signal</keyword>
<evidence type="ECO:0000313" key="3">
    <source>
        <dbReference type="EMBL" id="SYZ63124.1"/>
    </source>
</evidence>
<accession>A0A3P3YYT0</accession>
<evidence type="ECO:0000256" key="2">
    <source>
        <dbReference type="SAM" id="SignalP"/>
    </source>
</evidence>
<dbReference type="Proteomes" id="UP000319462">
    <property type="component" value="Chromosome 8"/>
</dbReference>
<proteinExistence type="predicted"/>
<dbReference type="EMBL" id="LS997607">
    <property type="protein sequence ID" value="SYZ63124.1"/>
    <property type="molecule type" value="Genomic_DNA"/>
</dbReference>
<feature type="signal peptide" evidence="2">
    <location>
        <begin position="1"/>
        <end position="24"/>
    </location>
</feature>
<name>A0A3P3YYT0_LEIBR</name>
<reference evidence="3 4" key="1">
    <citation type="submission" date="2018-09" db="EMBL/GenBank/DDBJ databases">
        <authorList>
            <person name="Peiro R."/>
            <person name="Begona"/>
            <person name="Cbmso G."/>
            <person name="Lopez M."/>
            <person name="Gonzalez S."/>
        </authorList>
    </citation>
    <scope>NUCLEOTIDE SEQUENCE [LARGE SCALE GENOMIC DNA]</scope>
</reference>
<organism evidence="3 4">
    <name type="scientific">Leishmania braziliensis MHOM/BR/75/M2904</name>
    <dbReference type="NCBI Taxonomy" id="420245"/>
    <lineage>
        <taxon>Eukaryota</taxon>
        <taxon>Discoba</taxon>
        <taxon>Euglenozoa</taxon>
        <taxon>Kinetoplastea</taxon>
        <taxon>Metakinetoplastina</taxon>
        <taxon>Trypanosomatida</taxon>
        <taxon>Trypanosomatidae</taxon>
        <taxon>Leishmaniinae</taxon>
        <taxon>Leishmania</taxon>
        <taxon>Leishmania braziliensis species complex</taxon>
    </lineage>
</organism>
<feature type="compositionally biased region" description="Polar residues" evidence="1">
    <location>
        <begin position="313"/>
        <end position="323"/>
    </location>
</feature>
<feature type="region of interest" description="Disordered" evidence="1">
    <location>
        <begin position="313"/>
        <end position="337"/>
    </location>
</feature>
<gene>
    <name evidence="3" type="ORF">LBRM2904_08.0350</name>
</gene>
<dbReference type="AlphaFoldDB" id="A0A3P3YYT0"/>
<protein>
    <submittedName>
        <fullName evidence="3">Hypothetical_protein</fullName>
    </submittedName>
</protein>
<sequence length="424" mass="44869">MLLRAPLWWTTRTAMATAAAVADAGVVTSPTALQQQSSQLVLWSSAPISADGEAVPPQDLCRLQLEPWRGLFAIIVVPPISKDAQQAAHHLHVYGETLAQQQARLYRMAELQRLHHQQNRQWCSQEHSLVLPVLALTPASNVAEMPASPMGVAVSVPEAVEKDEPTVTVSVTAPCALCISGAERNGHSVEAAMEALRRSTAMLPVVPLGIPEDAAAVAGPTTTARLVTASTLTASHLRRHGVGETYQGRTSPFLKLYSSDAIPTSGLMCRKGGDRVRWQAHRHQAHHSVAASRNGSPESTEVTELTVATTPFVSPLGTTTQDPIPQRPTGAHSHRYTPADQGLTVRSTAVATTRTAVVTKPSMQSSGGGQAATSPTAEVTFAHAAVAVGATATPATRGVRCTTKATPLSLPLFRARRQRCGRVG</sequence>